<dbReference type="GO" id="GO:0004857">
    <property type="term" value="F:enzyme inhibitor activity"/>
    <property type="evidence" value="ECO:0000318"/>
    <property type="project" value="GO_Central"/>
</dbReference>
<organism evidence="4 5">
    <name type="scientific">Citrus sinensis</name>
    <name type="common">Sweet orange</name>
    <name type="synonym">Citrus aurantium var. sinensis</name>
    <dbReference type="NCBI Taxonomy" id="2711"/>
    <lineage>
        <taxon>Eukaryota</taxon>
        <taxon>Viridiplantae</taxon>
        <taxon>Streptophyta</taxon>
        <taxon>Embryophyta</taxon>
        <taxon>Tracheophyta</taxon>
        <taxon>Spermatophyta</taxon>
        <taxon>Magnoliopsida</taxon>
        <taxon>eudicotyledons</taxon>
        <taxon>Gunneridae</taxon>
        <taxon>Pentapetalae</taxon>
        <taxon>rosids</taxon>
        <taxon>malvids</taxon>
        <taxon>Sapindales</taxon>
        <taxon>Rutaceae</taxon>
        <taxon>Aurantioideae</taxon>
        <taxon>Citrus</taxon>
    </lineage>
</organism>
<accession>A0A067G939</accession>
<dbReference type="STRING" id="2711.A0A067G939"/>
<dbReference type="PANTHER" id="PTHR31080:SF68">
    <property type="entry name" value="PLANT INVERTASE_PECTIN METHYLESTERASE INHIBITOR SUPERFAMILY PROTEIN"/>
    <property type="match status" value="1"/>
</dbReference>
<comment type="similarity">
    <text evidence="2">Belongs to the PMEI family.</text>
</comment>
<dbReference type="GO" id="GO:0009505">
    <property type="term" value="C:plant-type cell wall"/>
    <property type="evidence" value="ECO:0000318"/>
    <property type="project" value="GO_Central"/>
</dbReference>
<reference evidence="4 5" key="1">
    <citation type="submission" date="2014-04" db="EMBL/GenBank/DDBJ databases">
        <authorList>
            <consortium name="International Citrus Genome Consortium"/>
            <person name="Gmitter F."/>
            <person name="Chen C."/>
            <person name="Farmerie W."/>
            <person name="Harkins T."/>
            <person name="Desany B."/>
            <person name="Mohiuddin M."/>
            <person name="Kodira C."/>
            <person name="Borodovsky M."/>
            <person name="Lomsadze A."/>
            <person name="Burns P."/>
            <person name="Jenkins J."/>
            <person name="Prochnik S."/>
            <person name="Shu S."/>
            <person name="Chapman J."/>
            <person name="Pitluck S."/>
            <person name="Schmutz J."/>
            <person name="Rokhsar D."/>
        </authorList>
    </citation>
    <scope>NUCLEOTIDE SEQUENCE</scope>
</reference>
<evidence type="ECO:0000256" key="2">
    <source>
        <dbReference type="ARBA" id="ARBA00038471"/>
    </source>
</evidence>
<evidence type="ECO:0000313" key="5">
    <source>
        <dbReference type="Proteomes" id="UP000027120"/>
    </source>
</evidence>
<dbReference type="Proteomes" id="UP000027120">
    <property type="component" value="Unassembled WGS sequence"/>
</dbReference>
<dbReference type="Pfam" id="PF04043">
    <property type="entry name" value="PMEI"/>
    <property type="match status" value="1"/>
</dbReference>
<dbReference type="eggNOG" id="ENOG502S99C">
    <property type="taxonomic scope" value="Eukaryota"/>
</dbReference>
<keyword evidence="5" id="KW-1185">Reference proteome</keyword>
<name>A0A067G939_CITSI</name>
<dbReference type="PaxDb" id="2711-XP_006488991.1"/>
<dbReference type="SUPFAM" id="SSF101148">
    <property type="entry name" value="Plant invertase/pectin methylesterase inhibitor"/>
    <property type="match status" value="1"/>
</dbReference>
<evidence type="ECO:0000256" key="1">
    <source>
        <dbReference type="ARBA" id="ARBA00022729"/>
    </source>
</evidence>
<dbReference type="EMBL" id="KK784888">
    <property type="protein sequence ID" value="KDO71921.1"/>
    <property type="molecule type" value="Genomic_DNA"/>
</dbReference>
<sequence>ARNPEIKKICDSTDYPSLCLTFVAPFCKHKSDPLSMLEMAIRATSSQIRLTIAAADKLVHAHANNLPAAVSRLGHCKDSYRDALDNLQNAMDAIPDRDFGTINSMLRAAVTDFSDCDDAFVGMAQYSNYDGHLTKMVSNCVAIASLVK</sequence>
<keyword evidence="1" id="KW-0732">Signal</keyword>
<gene>
    <name evidence="4" type="ORF">CISIN_1g0373262mg</name>
</gene>
<feature type="domain" description="Pectinesterase inhibitor" evidence="3">
    <location>
        <begin position="1"/>
        <end position="143"/>
    </location>
</feature>
<dbReference type="InterPro" id="IPR051955">
    <property type="entry name" value="PME_Inhibitor"/>
</dbReference>
<dbReference type="CDD" id="cd15800">
    <property type="entry name" value="PMEI-like_2"/>
    <property type="match status" value="1"/>
</dbReference>
<proteinExistence type="inferred from homology"/>
<dbReference type="InterPro" id="IPR006501">
    <property type="entry name" value="Pectinesterase_inhib_dom"/>
</dbReference>
<dbReference type="GO" id="GO:0009827">
    <property type="term" value="P:plant-type cell wall modification"/>
    <property type="evidence" value="ECO:0000318"/>
    <property type="project" value="GO_Central"/>
</dbReference>
<protein>
    <recommendedName>
        <fullName evidence="3">Pectinesterase inhibitor domain-containing protein</fullName>
    </recommendedName>
</protein>
<feature type="non-terminal residue" evidence="4">
    <location>
        <position position="1"/>
    </location>
</feature>
<dbReference type="Gene3D" id="1.20.140.40">
    <property type="entry name" value="Invertase/pectin methylesterase inhibitor family protein"/>
    <property type="match status" value="1"/>
</dbReference>
<dbReference type="InterPro" id="IPR035513">
    <property type="entry name" value="Invertase/methylesterase_inhib"/>
</dbReference>
<evidence type="ECO:0000313" key="4">
    <source>
        <dbReference type="EMBL" id="KDO71921.1"/>
    </source>
</evidence>
<dbReference type="PANTHER" id="PTHR31080">
    <property type="entry name" value="PECTINESTERASE INHIBITOR-LIKE"/>
    <property type="match status" value="1"/>
</dbReference>
<dbReference type="SMART" id="SM00856">
    <property type="entry name" value="PMEI"/>
    <property type="match status" value="1"/>
</dbReference>
<dbReference type="NCBIfam" id="TIGR01614">
    <property type="entry name" value="PME_inhib"/>
    <property type="match status" value="1"/>
</dbReference>
<evidence type="ECO:0000259" key="3">
    <source>
        <dbReference type="SMART" id="SM00856"/>
    </source>
</evidence>
<dbReference type="AlphaFoldDB" id="A0A067G939"/>